<organism evidence="2 3">
    <name type="scientific">Stenotrophomonas lacuserhaii</name>
    <dbReference type="NCBI Taxonomy" id="2760084"/>
    <lineage>
        <taxon>Bacteria</taxon>
        <taxon>Pseudomonadati</taxon>
        <taxon>Pseudomonadota</taxon>
        <taxon>Gammaproteobacteria</taxon>
        <taxon>Lysobacterales</taxon>
        <taxon>Lysobacteraceae</taxon>
        <taxon>Stenotrophomonas</taxon>
    </lineage>
</organism>
<dbReference type="Proteomes" id="UP000636938">
    <property type="component" value="Unassembled WGS sequence"/>
</dbReference>
<proteinExistence type="predicted"/>
<gene>
    <name evidence="2" type="ORF">H9654_05260</name>
</gene>
<evidence type="ECO:0008006" key="4">
    <source>
        <dbReference type="Google" id="ProtNLM"/>
    </source>
</evidence>
<comment type="caution">
    <text evidence="2">The sequence shown here is derived from an EMBL/GenBank/DDBJ whole genome shotgun (WGS) entry which is preliminary data.</text>
</comment>
<keyword evidence="1" id="KW-0812">Transmembrane</keyword>
<dbReference type="EMBL" id="JACSQS010000003">
    <property type="protein sequence ID" value="MBD7953612.1"/>
    <property type="molecule type" value="Genomic_DNA"/>
</dbReference>
<accession>A0A8X8FQZ1</accession>
<protein>
    <recommendedName>
        <fullName evidence="4">Transmembrane protein</fullName>
    </recommendedName>
</protein>
<sequence length="113" mass="12018">MQRLFVMFPDRAPGIGLLWIRLCLAVAMCWPWPVAAWQQWGAASAALLLALGGLTPLAVALATLVLWTGKGGAALVLLPACLLLLGPGAYSLDACLFGRRVLLAARRMPPPKE</sequence>
<keyword evidence="3" id="KW-1185">Reference proteome</keyword>
<reference evidence="2 3" key="1">
    <citation type="submission" date="2020-08" db="EMBL/GenBank/DDBJ databases">
        <title>A Genomic Blueprint of the Chicken Gut Microbiome.</title>
        <authorList>
            <person name="Gilroy R."/>
            <person name="Ravi A."/>
            <person name="Getino M."/>
            <person name="Pursley I."/>
            <person name="Horton D.L."/>
            <person name="Alikhan N.-F."/>
            <person name="Baker D."/>
            <person name="Gharbi K."/>
            <person name="Hall N."/>
            <person name="Watson M."/>
            <person name="Adriaenssens E.M."/>
            <person name="Foster-Nyarko E."/>
            <person name="Jarju S."/>
            <person name="Secka A."/>
            <person name="Antonio M."/>
            <person name="Oren A."/>
            <person name="Chaudhuri R."/>
            <person name="La Ragione R.M."/>
            <person name="Hildebrand F."/>
            <person name="Pallen M.J."/>
        </authorList>
    </citation>
    <scope>NUCLEOTIDE SEQUENCE [LARGE SCALE GENOMIC DNA]</scope>
    <source>
        <strain evidence="2 3">Sa5BUN4</strain>
    </source>
</reference>
<dbReference type="RefSeq" id="WP_191769558.1">
    <property type="nucleotide sequence ID" value="NZ_JACSQS010000003.1"/>
</dbReference>
<dbReference type="AlphaFoldDB" id="A0A8X8FQZ1"/>
<evidence type="ECO:0000313" key="3">
    <source>
        <dbReference type="Proteomes" id="UP000636938"/>
    </source>
</evidence>
<feature type="transmembrane region" description="Helical" evidence="1">
    <location>
        <begin position="45"/>
        <end position="67"/>
    </location>
</feature>
<keyword evidence="1" id="KW-1133">Transmembrane helix</keyword>
<name>A0A8X8FQZ1_9GAMM</name>
<feature type="transmembrane region" description="Helical" evidence="1">
    <location>
        <begin position="73"/>
        <end position="98"/>
    </location>
</feature>
<feature type="transmembrane region" description="Helical" evidence="1">
    <location>
        <begin position="12"/>
        <end position="33"/>
    </location>
</feature>
<evidence type="ECO:0000313" key="2">
    <source>
        <dbReference type="EMBL" id="MBD7953612.1"/>
    </source>
</evidence>
<keyword evidence="1" id="KW-0472">Membrane</keyword>
<evidence type="ECO:0000256" key="1">
    <source>
        <dbReference type="SAM" id="Phobius"/>
    </source>
</evidence>